<evidence type="ECO:0000256" key="1">
    <source>
        <dbReference type="SAM" id="MobiDB-lite"/>
    </source>
</evidence>
<feature type="region of interest" description="Disordered" evidence="1">
    <location>
        <begin position="151"/>
        <end position="171"/>
    </location>
</feature>
<dbReference type="InterPro" id="IPR046519">
    <property type="entry name" value="X-Tfes_XVIPCD"/>
</dbReference>
<dbReference type="KEGG" id="lez:GLE_1181"/>
<feature type="domain" description="X-Tfes XVIPCD" evidence="2">
    <location>
        <begin position="162"/>
        <end position="270"/>
    </location>
</feature>
<reference evidence="3 4" key="1">
    <citation type="submission" date="2015-11" db="EMBL/GenBank/DDBJ databases">
        <title>Genome sequences of Lysobacter enzymogenes strain C3 and Lysobacter antibioticus ATCC 29479.</title>
        <authorList>
            <person name="Kobayashi D.Y."/>
        </authorList>
    </citation>
    <scope>NUCLEOTIDE SEQUENCE [LARGE SCALE GENOMIC DNA]</scope>
    <source>
        <strain evidence="3 4">C3</strain>
    </source>
</reference>
<evidence type="ECO:0000259" key="2">
    <source>
        <dbReference type="Pfam" id="PF20410"/>
    </source>
</evidence>
<gene>
    <name evidence="3" type="ORF">GLE_1181</name>
</gene>
<evidence type="ECO:0000313" key="3">
    <source>
        <dbReference type="EMBL" id="ALN56539.1"/>
    </source>
</evidence>
<accession>A0A0S2DD99</accession>
<evidence type="ECO:0000313" key="4">
    <source>
        <dbReference type="Proteomes" id="UP000061569"/>
    </source>
</evidence>
<sequence>MLAPDASQWPQRHMFGTLAHEIGHDRYNTGSIPFIGRSADEYVEYRAALEAKAIFNAFPIFKELENVEAFKGGKPFGSIGYLNEVELGARYGDWRAGRLDETAVVERIAAKVADAPYSLNNPPADMNRDGLITHRDAYLRDYAAYIEPKLARAHSGPGGDPRDPGHPDSGLLEHLRGQVRALDRQSGKTWDDRSERLTASALAMAKEKGFTLEDAPLLAFNKASGPLGEGEILHLFRAGPNASPDPYANRVHMPTAQALSVPAEQRYQQVGAISAAQSEQAPIMHPEPARDPGDPGKNGPKFAP</sequence>
<organism evidence="3 4">
    <name type="scientific">Lysobacter enzymogenes</name>
    <dbReference type="NCBI Taxonomy" id="69"/>
    <lineage>
        <taxon>Bacteria</taxon>
        <taxon>Pseudomonadati</taxon>
        <taxon>Pseudomonadota</taxon>
        <taxon>Gammaproteobacteria</taxon>
        <taxon>Lysobacterales</taxon>
        <taxon>Lysobacteraceae</taxon>
        <taxon>Lysobacter</taxon>
    </lineage>
</organism>
<feature type="compositionally biased region" description="Basic and acidic residues" evidence="1">
    <location>
        <begin position="160"/>
        <end position="171"/>
    </location>
</feature>
<name>A0A0S2DD99_LYSEN</name>
<protein>
    <recommendedName>
        <fullName evidence="2">X-Tfes XVIPCD domain-containing protein</fullName>
    </recommendedName>
</protein>
<dbReference type="Proteomes" id="UP000061569">
    <property type="component" value="Chromosome"/>
</dbReference>
<dbReference type="AlphaFoldDB" id="A0A0S2DD99"/>
<dbReference type="PATRIC" id="fig|69.6.peg.1166"/>
<proteinExistence type="predicted"/>
<dbReference type="EMBL" id="CP013140">
    <property type="protein sequence ID" value="ALN56539.1"/>
    <property type="molecule type" value="Genomic_DNA"/>
</dbReference>
<dbReference type="Pfam" id="PF20410">
    <property type="entry name" value="X-Tfes_XVIPCD"/>
    <property type="match status" value="1"/>
</dbReference>
<feature type="region of interest" description="Disordered" evidence="1">
    <location>
        <begin position="270"/>
        <end position="304"/>
    </location>
</feature>